<evidence type="ECO:0000259" key="15">
    <source>
        <dbReference type="PROSITE" id="PS50885"/>
    </source>
</evidence>
<evidence type="ECO:0000313" key="16">
    <source>
        <dbReference type="EMBL" id="REE94526.1"/>
    </source>
</evidence>
<dbReference type="InterPro" id="IPR003660">
    <property type="entry name" value="HAMP_dom"/>
</dbReference>
<dbReference type="SUPFAM" id="SSF47384">
    <property type="entry name" value="Homodimeric domain of signal transducing histidine kinase"/>
    <property type="match status" value="1"/>
</dbReference>
<dbReference type="PANTHER" id="PTHR43711:SF1">
    <property type="entry name" value="HISTIDINE KINASE 1"/>
    <property type="match status" value="1"/>
</dbReference>
<dbReference type="EMBL" id="QTTN01000001">
    <property type="protein sequence ID" value="REE94526.1"/>
    <property type="molecule type" value="Genomic_DNA"/>
</dbReference>
<dbReference type="Pfam" id="PF02518">
    <property type="entry name" value="HATPase_c"/>
    <property type="match status" value="1"/>
</dbReference>
<evidence type="ECO:0000256" key="4">
    <source>
        <dbReference type="ARBA" id="ARBA00022475"/>
    </source>
</evidence>
<comment type="catalytic activity">
    <reaction evidence="1">
        <text>ATP + protein L-histidine = ADP + protein N-phospho-L-histidine.</text>
        <dbReference type="EC" id="2.7.13.3"/>
    </reaction>
</comment>
<evidence type="ECO:0000256" key="10">
    <source>
        <dbReference type="ARBA" id="ARBA00023012"/>
    </source>
</evidence>
<keyword evidence="8 16" id="KW-0418">Kinase</keyword>
<dbReference type="PROSITE" id="PS50885">
    <property type="entry name" value="HAMP"/>
    <property type="match status" value="1"/>
</dbReference>
<keyword evidence="17" id="KW-1185">Reference proteome</keyword>
<keyword evidence="7" id="KW-0547">Nucleotide-binding</keyword>
<dbReference type="CDD" id="cd06225">
    <property type="entry name" value="HAMP"/>
    <property type="match status" value="1"/>
</dbReference>
<dbReference type="PANTHER" id="PTHR43711">
    <property type="entry name" value="TWO-COMPONENT HISTIDINE KINASE"/>
    <property type="match status" value="1"/>
</dbReference>
<organism evidence="16 17">
    <name type="scientific">Paenibacillus taihuensis</name>
    <dbReference type="NCBI Taxonomy" id="1156355"/>
    <lineage>
        <taxon>Bacteria</taxon>
        <taxon>Bacillati</taxon>
        <taxon>Bacillota</taxon>
        <taxon>Bacilli</taxon>
        <taxon>Bacillales</taxon>
        <taxon>Paenibacillaceae</taxon>
        <taxon>Paenibacillus</taxon>
    </lineage>
</organism>
<evidence type="ECO:0000259" key="14">
    <source>
        <dbReference type="PROSITE" id="PS50109"/>
    </source>
</evidence>
<dbReference type="SMART" id="SM00388">
    <property type="entry name" value="HisKA"/>
    <property type="match status" value="1"/>
</dbReference>
<dbReference type="InterPro" id="IPR005467">
    <property type="entry name" value="His_kinase_dom"/>
</dbReference>
<dbReference type="Gene3D" id="3.30.565.10">
    <property type="entry name" value="Histidine kinase-like ATPase, C-terminal domain"/>
    <property type="match status" value="1"/>
</dbReference>
<sequence>MKMPLWKRILAGLAGMVLMNIAIYSTYSIAYTGISFYKEKQNRSTLTAELVHDGQLIADILVSRPNSEWKDVLQPAARSNGYRIVLVDTKGRMNTYGDAEQVGSLPDQEVMAAVLEHGQTVEKLKRSNPFAKGTALAGMKVSSGGQVYALFIQEKAPSLFRGLPQQLFTSFVGFLLLFIVLLLIGRPWRHRDGARVYINAIRRMSKGDFSVSIAKSEQIPQFGELAASINDMAAELSQMEQMRQTFISNVSHEIQSPLTSIRGFAKALQHEGIDDEQRNHYASIIENESTRLSKLSDNLLKLTTLEARDEPVQLKPLRLDQQVRSMILACEPLWMEKDIVMDVNLDEEVTIQGDDELLSQVWMNILANSMKFTPEGGTVSVQVKQADGGAVVSIADSGIGISEVDLPHIFERFFKADKSRNRKLGGSGLGLSIVKRIVDMHHGTVTATSKADEGTTITVKLPFSPPPPPQQSQTKSQSQSRK</sequence>
<dbReference type="InterPro" id="IPR004358">
    <property type="entry name" value="Sig_transdc_His_kin-like_C"/>
</dbReference>
<keyword evidence="5" id="KW-0597">Phosphoprotein</keyword>
<evidence type="ECO:0000256" key="2">
    <source>
        <dbReference type="ARBA" id="ARBA00004651"/>
    </source>
</evidence>
<evidence type="ECO:0000256" key="9">
    <source>
        <dbReference type="ARBA" id="ARBA00022840"/>
    </source>
</evidence>
<evidence type="ECO:0000256" key="3">
    <source>
        <dbReference type="ARBA" id="ARBA00012438"/>
    </source>
</evidence>
<dbReference type="GO" id="GO:0005524">
    <property type="term" value="F:ATP binding"/>
    <property type="evidence" value="ECO:0007669"/>
    <property type="project" value="UniProtKB-KW"/>
</dbReference>
<dbReference type="GO" id="GO:0000155">
    <property type="term" value="F:phosphorelay sensor kinase activity"/>
    <property type="evidence" value="ECO:0007669"/>
    <property type="project" value="InterPro"/>
</dbReference>
<evidence type="ECO:0000256" key="1">
    <source>
        <dbReference type="ARBA" id="ARBA00000085"/>
    </source>
</evidence>
<keyword evidence="11 13" id="KW-0472">Membrane</keyword>
<dbReference type="InterPro" id="IPR036890">
    <property type="entry name" value="HATPase_C_sf"/>
</dbReference>
<evidence type="ECO:0000256" key="6">
    <source>
        <dbReference type="ARBA" id="ARBA00022679"/>
    </source>
</evidence>
<keyword evidence="4" id="KW-1003">Cell membrane</keyword>
<dbReference type="FunFam" id="3.30.565.10:FF:000006">
    <property type="entry name" value="Sensor histidine kinase WalK"/>
    <property type="match status" value="1"/>
</dbReference>
<dbReference type="EC" id="2.7.13.3" evidence="3"/>
<evidence type="ECO:0000256" key="8">
    <source>
        <dbReference type="ARBA" id="ARBA00022777"/>
    </source>
</evidence>
<comment type="subcellular location">
    <subcellularLocation>
        <location evidence="2">Cell membrane</location>
        <topology evidence="2">Multi-pass membrane protein</topology>
    </subcellularLocation>
</comment>
<comment type="caution">
    <text evidence="16">The sequence shown here is derived from an EMBL/GenBank/DDBJ whole genome shotgun (WGS) entry which is preliminary data.</text>
</comment>
<feature type="domain" description="HAMP" evidence="15">
    <location>
        <begin position="199"/>
        <end position="241"/>
    </location>
</feature>
<accession>A0A3D9SF45</accession>
<dbReference type="InterPro" id="IPR003661">
    <property type="entry name" value="HisK_dim/P_dom"/>
</dbReference>
<dbReference type="AlphaFoldDB" id="A0A3D9SF45"/>
<evidence type="ECO:0000256" key="11">
    <source>
        <dbReference type="ARBA" id="ARBA00023136"/>
    </source>
</evidence>
<evidence type="ECO:0000256" key="7">
    <source>
        <dbReference type="ARBA" id="ARBA00022741"/>
    </source>
</evidence>
<dbReference type="PRINTS" id="PR00344">
    <property type="entry name" value="BCTRLSENSOR"/>
</dbReference>
<keyword evidence="13" id="KW-1133">Transmembrane helix</keyword>
<dbReference type="Proteomes" id="UP000256304">
    <property type="component" value="Unassembled WGS sequence"/>
</dbReference>
<keyword evidence="13" id="KW-0812">Transmembrane</keyword>
<dbReference type="Pfam" id="PF00512">
    <property type="entry name" value="HisKA"/>
    <property type="match status" value="1"/>
</dbReference>
<evidence type="ECO:0000256" key="5">
    <source>
        <dbReference type="ARBA" id="ARBA00022553"/>
    </source>
</evidence>
<dbReference type="CDD" id="cd00082">
    <property type="entry name" value="HisKA"/>
    <property type="match status" value="1"/>
</dbReference>
<evidence type="ECO:0000256" key="13">
    <source>
        <dbReference type="SAM" id="Phobius"/>
    </source>
</evidence>
<protein>
    <recommendedName>
        <fullName evidence="3">histidine kinase</fullName>
        <ecNumber evidence="3">2.7.13.3</ecNumber>
    </recommendedName>
</protein>
<keyword evidence="9" id="KW-0067">ATP-binding</keyword>
<feature type="domain" description="Histidine kinase" evidence="14">
    <location>
        <begin position="249"/>
        <end position="465"/>
    </location>
</feature>
<dbReference type="GO" id="GO:0005886">
    <property type="term" value="C:plasma membrane"/>
    <property type="evidence" value="ECO:0007669"/>
    <property type="project" value="UniProtKB-SubCell"/>
</dbReference>
<dbReference type="SUPFAM" id="SSF55874">
    <property type="entry name" value="ATPase domain of HSP90 chaperone/DNA topoisomerase II/histidine kinase"/>
    <property type="match status" value="1"/>
</dbReference>
<reference evidence="16 17" key="1">
    <citation type="submission" date="2018-08" db="EMBL/GenBank/DDBJ databases">
        <title>Genomic Encyclopedia of Type Strains, Phase III (KMG-III): the genomes of soil and plant-associated and newly described type strains.</title>
        <authorList>
            <person name="Whitman W."/>
        </authorList>
    </citation>
    <scope>NUCLEOTIDE SEQUENCE [LARGE SCALE GENOMIC DNA]</scope>
    <source>
        <strain evidence="16 17">CGMCC 1.10966</strain>
    </source>
</reference>
<name>A0A3D9SF45_9BACL</name>
<dbReference type="FunFam" id="1.10.287.130:FF:000001">
    <property type="entry name" value="Two-component sensor histidine kinase"/>
    <property type="match status" value="1"/>
</dbReference>
<evidence type="ECO:0000313" key="17">
    <source>
        <dbReference type="Proteomes" id="UP000256304"/>
    </source>
</evidence>
<proteinExistence type="predicted"/>
<dbReference type="PROSITE" id="PS50109">
    <property type="entry name" value="HIS_KIN"/>
    <property type="match status" value="1"/>
</dbReference>
<dbReference type="RefSeq" id="WP_245995797.1">
    <property type="nucleotide sequence ID" value="NZ_QTTN01000001.1"/>
</dbReference>
<evidence type="ECO:0000256" key="12">
    <source>
        <dbReference type="SAM" id="MobiDB-lite"/>
    </source>
</evidence>
<feature type="compositionally biased region" description="Low complexity" evidence="12">
    <location>
        <begin position="471"/>
        <end position="482"/>
    </location>
</feature>
<keyword evidence="10" id="KW-0902">Two-component regulatory system</keyword>
<feature type="transmembrane region" description="Helical" evidence="13">
    <location>
        <begin position="167"/>
        <end position="185"/>
    </location>
</feature>
<gene>
    <name evidence="16" type="ORF">A8990_101322</name>
</gene>
<keyword evidence="6" id="KW-0808">Transferase</keyword>
<dbReference type="SMART" id="SM00387">
    <property type="entry name" value="HATPase_c"/>
    <property type="match status" value="1"/>
</dbReference>
<dbReference type="InterPro" id="IPR003594">
    <property type="entry name" value="HATPase_dom"/>
</dbReference>
<feature type="region of interest" description="Disordered" evidence="12">
    <location>
        <begin position="458"/>
        <end position="482"/>
    </location>
</feature>
<dbReference type="CDD" id="cd00075">
    <property type="entry name" value="HATPase"/>
    <property type="match status" value="1"/>
</dbReference>
<dbReference type="InterPro" id="IPR050736">
    <property type="entry name" value="Sensor_HK_Regulatory"/>
</dbReference>
<dbReference type="Gene3D" id="1.10.287.130">
    <property type="match status" value="1"/>
</dbReference>
<dbReference type="InterPro" id="IPR036097">
    <property type="entry name" value="HisK_dim/P_sf"/>
</dbReference>